<dbReference type="Proteomes" id="UP000184501">
    <property type="component" value="Unassembled WGS sequence"/>
</dbReference>
<accession>A0A1M4Z8F0</accession>
<reference evidence="1 2" key="1">
    <citation type="submission" date="2016-11" db="EMBL/GenBank/DDBJ databases">
        <authorList>
            <person name="Jaros S."/>
            <person name="Januszkiewicz K."/>
            <person name="Wedrychowicz H."/>
        </authorList>
    </citation>
    <scope>NUCLEOTIDE SEQUENCE [LARGE SCALE GENOMIC DNA]</scope>
    <source>
        <strain evidence="1 2">DSM 44523</strain>
    </source>
</reference>
<evidence type="ECO:0000313" key="2">
    <source>
        <dbReference type="Proteomes" id="UP000184501"/>
    </source>
</evidence>
<gene>
    <name evidence="1" type="ORF">SAMN05444320_102641</name>
</gene>
<sequence length="103" mass="10999">MVHELVCGILRILRRPRARGDGSACVVTAVPSTASALRARGWFRRVNTSGDPWAVGPARGDGSYGTTNATTALLSASHAWGWFLGDVGLTREVRRPRVVGVRG</sequence>
<keyword evidence="2" id="KW-1185">Reference proteome</keyword>
<name>A0A1M4Z8F0_STRHI</name>
<dbReference type="EMBL" id="FQVN01000002">
    <property type="protein sequence ID" value="SHF14294.1"/>
    <property type="molecule type" value="Genomic_DNA"/>
</dbReference>
<dbReference type="AlphaFoldDB" id="A0A1M4Z8F0"/>
<evidence type="ECO:0000313" key="1">
    <source>
        <dbReference type="EMBL" id="SHF14294.1"/>
    </source>
</evidence>
<organism evidence="1 2">
    <name type="scientific">Streptoalloteichus hindustanus</name>
    <dbReference type="NCBI Taxonomy" id="2017"/>
    <lineage>
        <taxon>Bacteria</taxon>
        <taxon>Bacillati</taxon>
        <taxon>Actinomycetota</taxon>
        <taxon>Actinomycetes</taxon>
        <taxon>Pseudonocardiales</taxon>
        <taxon>Pseudonocardiaceae</taxon>
        <taxon>Streptoalloteichus</taxon>
    </lineage>
</organism>
<proteinExistence type="predicted"/>
<protein>
    <submittedName>
        <fullName evidence="1">Uncharacterized protein</fullName>
    </submittedName>
</protein>